<accession>A0ABC9W7Y5</accession>
<sequence>MPAGSKTDPSLAKAEPISSGGSASGVTQLRRGKNGCAAAARERSDLSIDCALPLLHQSDPSTDKTILVKREEEELERDENEELEATEDEDDCG</sequence>
<evidence type="ECO:0000256" key="1">
    <source>
        <dbReference type="SAM" id="MobiDB-lite"/>
    </source>
</evidence>
<organism evidence="2 3">
    <name type="scientific">Grus japonensis</name>
    <name type="common">Japanese crane</name>
    <name type="synonym">Red-crowned crane</name>
    <dbReference type="NCBI Taxonomy" id="30415"/>
    <lineage>
        <taxon>Eukaryota</taxon>
        <taxon>Metazoa</taxon>
        <taxon>Chordata</taxon>
        <taxon>Craniata</taxon>
        <taxon>Vertebrata</taxon>
        <taxon>Euteleostomi</taxon>
        <taxon>Archelosauria</taxon>
        <taxon>Archosauria</taxon>
        <taxon>Dinosauria</taxon>
        <taxon>Saurischia</taxon>
        <taxon>Theropoda</taxon>
        <taxon>Coelurosauria</taxon>
        <taxon>Aves</taxon>
        <taxon>Neognathae</taxon>
        <taxon>Neoaves</taxon>
        <taxon>Gruiformes</taxon>
        <taxon>Gruidae</taxon>
        <taxon>Grus</taxon>
    </lineage>
</organism>
<feature type="region of interest" description="Disordered" evidence="1">
    <location>
        <begin position="1"/>
        <end position="36"/>
    </location>
</feature>
<reference evidence="2 3" key="1">
    <citation type="submission" date="2024-06" db="EMBL/GenBank/DDBJ databases">
        <title>The draft genome of Grus japonensis, version 3.</title>
        <authorList>
            <person name="Nabeshima K."/>
            <person name="Suzuki S."/>
            <person name="Onuma M."/>
        </authorList>
    </citation>
    <scope>NUCLEOTIDE SEQUENCE [LARGE SCALE GENOMIC DNA]</scope>
    <source>
        <strain evidence="2 3">451A</strain>
    </source>
</reference>
<dbReference type="AlphaFoldDB" id="A0ABC9W7Y5"/>
<evidence type="ECO:0000313" key="3">
    <source>
        <dbReference type="Proteomes" id="UP001623348"/>
    </source>
</evidence>
<gene>
    <name evidence="2" type="ORF">GRJ2_000631300</name>
</gene>
<proteinExistence type="predicted"/>
<protein>
    <submittedName>
        <fullName evidence="2">Junction-mediating and -regulatory protein-like</fullName>
    </submittedName>
</protein>
<feature type="region of interest" description="Disordered" evidence="1">
    <location>
        <begin position="56"/>
        <end position="93"/>
    </location>
</feature>
<name>A0ABC9W7Y5_GRUJA</name>
<comment type="caution">
    <text evidence="2">The sequence shown here is derived from an EMBL/GenBank/DDBJ whole genome shotgun (WGS) entry which is preliminary data.</text>
</comment>
<feature type="compositionally biased region" description="Acidic residues" evidence="1">
    <location>
        <begin position="73"/>
        <end position="93"/>
    </location>
</feature>
<evidence type="ECO:0000313" key="2">
    <source>
        <dbReference type="EMBL" id="GAB0181660.1"/>
    </source>
</evidence>
<dbReference type="EMBL" id="BAAFJT010000002">
    <property type="protein sequence ID" value="GAB0181660.1"/>
    <property type="molecule type" value="Genomic_DNA"/>
</dbReference>
<dbReference type="Proteomes" id="UP001623348">
    <property type="component" value="Unassembled WGS sequence"/>
</dbReference>
<keyword evidence="3" id="KW-1185">Reference proteome</keyword>